<evidence type="ECO:0000313" key="2">
    <source>
        <dbReference type="EMBL" id="AYF32177.1"/>
    </source>
</evidence>
<gene>
    <name evidence="1" type="ORF">CSH63_27330</name>
    <name evidence="2" type="ORF">CSH63_33015</name>
</gene>
<proteinExistence type="predicted"/>
<dbReference type="EMBL" id="CP024087">
    <property type="protein sequence ID" value="AYF31085.1"/>
    <property type="molecule type" value="Genomic_DNA"/>
</dbReference>
<reference evidence="2 3" key="1">
    <citation type="submission" date="2017-10" db="EMBL/GenBank/DDBJ databases">
        <title>Integration of genomic and chemical information greatly accelerates assignment of the full stereostructure of myelolactone, a potent inhibitor of myeloma from a marine-derived Micromonospora.</title>
        <authorList>
            <person name="Kim M.C."/>
            <person name="Machado H."/>
            <person name="Jensen P.R."/>
            <person name="Fenical W."/>
        </authorList>
    </citation>
    <scope>NUCLEOTIDE SEQUENCE [LARGE SCALE GENOMIC DNA]</scope>
    <source>
        <strain evidence="2 3">CNY-010</strain>
    </source>
</reference>
<organism evidence="2 3">
    <name type="scientific">Micromonospora tulbaghiae</name>
    <dbReference type="NCBI Taxonomy" id="479978"/>
    <lineage>
        <taxon>Bacteria</taxon>
        <taxon>Bacillati</taxon>
        <taxon>Actinomycetota</taxon>
        <taxon>Actinomycetes</taxon>
        <taxon>Micromonosporales</taxon>
        <taxon>Micromonosporaceae</taxon>
        <taxon>Micromonospora</taxon>
    </lineage>
</organism>
<protein>
    <submittedName>
        <fullName evidence="2">Uncharacterized protein</fullName>
    </submittedName>
</protein>
<dbReference type="Proteomes" id="UP000267804">
    <property type="component" value="Chromosome"/>
</dbReference>
<dbReference type="AlphaFoldDB" id="A0A386WUM5"/>
<dbReference type="KEGG" id="mtua:CSH63_27330"/>
<dbReference type="KEGG" id="mtua:CSH63_33015"/>
<dbReference type="EMBL" id="CP024087">
    <property type="protein sequence ID" value="AYF32177.1"/>
    <property type="molecule type" value="Genomic_DNA"/>
</dbReference>
<accession>A0A386WUM5</accession>
<evidence type="ECO:0000313" key="1">
    <source>
        <dbReference type="EMBL" id="AYF31085.1"/>
    </source>
</evidence>
<evidence type="ECO:0000313" key="3">
    <source>
        <dbReference type="Proteomes" id="UP000267804"/>
    </source>
</evidence>
<name>A0A386WUM5_9ACTN</name>
<sequence length="63" mass="7113">MPVVYLDWRRHQVSARLAACRYRCGGRTYLRDEDGKPAHKTCAEAALAATRPAAATKDRRKLL</sequence>